<dbReference type="EMBL" id="CP044205">
    <property type="protein sequence ID" value="QFY44386.1"/>
    <property type="molecule type" value="Genomic_DNA"/>
</dbReference>
<dbReference type="Pfam" id="PF00072">
    <property type="entry name" value="Response_reg"/>
    <property type="match status" value="1"/>
</dbReference>
<reference evidence="6 7" key="1">
    <citation type="submission" date="2019-09" db="EMBL/GenBank/DDBJ databases">
        <title>Ecophysiology of the spiral-shaped methanotroph Methylospira mobilis as revealed by the complete genome sequence.</title>
        <authorList>
            <person name="Oshkin I.Y."/>
            <person name="Dedysh S.N."/>
            <person name="Miroshnikov K."/>
            <person name="Danilova O.V."/>
            <person name="Hakobyan A."/>
            <person name="Liesack W."/>
        </authorList>
    </citation>
    <scope>NUCLEOTIDE SEQUENCE [LARGE SCALE GENOMIC DNA]</scope>
    <source>
        <strain evidence="6 7">Shm1</strain>
    </source>
</reference>
<feature type="DNA-binding region" description="OmpR/PhoB-type" evidence="3">
    <location>
        <begin position="132"/>
        <end position="231"/>
    </location>
</feature>
<dbReference type="Gene3D" id="3.40.50.2300">
    <property type="match status" value="1"/>
</dbReference>
<evidence type="ECO:0000259" key="5">
    <source>
        <dbReference type="PROSITE" id="PS51755"/>
    </source>
</evidence>
<protein>
    <submittedName>
        <fullName evidence="6">Response regulator</fullName>
    </submittedName>
</protein>
<evidence type="ECO:0000256" key="1">
    <source>
        <dbReference type="ARBA" id="ARBA00023125"/>
    </source>
</evidence>
<feature type="domain" description="Response regulatory" evidence="4">
    <location>
        <begin position="7"/>
        <end position="120"/>
    </location>
</feature>
<dbReference type="GO" id="GO:0032993">
    <property type="term" value="C:protein-DNA complex"/>
    <property type="evidence" value="ECO:0007669"/>
    <property type="project" value="TreeGrafter"/>
</dbReference>
<dbReference type="RefSeq" id="WP_153250351.1">
    <property type="nucleotide sequence ID" value="NZ_CP044205.1"/>
</dbReference>
<dbReference type="CDD" id="cd00383">
    <property type="entry name" value="trans_reg_C"/>
    <property type="match status" value="1"/>
</dbReference>
<dbReference type="InterPro" id="IPR036388">
    <property type="entry name" value="WH-like_DNA-bd_sf"/>
</dbReference>
<dbReference type="PROSITE" id="PS51755">
    <property type="entry name" value="OMPR_PHOB"/>
    <property type="match status" value="1"/>
</dbReference>
<dbReference type="InParanoid" id="A0A5Q0BRS6"/>
<dbReference type="SMART" id="SM00448">
    <property type="entry name" value="REC"/>
    <property type="match status" value="1"/>
</dbReference>
<dbReference type="SMART" id="SM00862">
    <property type="entry name" value="Trans_reg_C"/>
    <property type="match status" value="1"/>
</dbReference>
<evidence type="ECO:0000313" key="6">
    <source>
        <dbReference type="EMBL" id="QFY44386.1"/>
    </source>
</evidence>
<dbReference type="PANTHER" id="PTHR48111:SF50">
    <property type="entry name" value="KDP OPERON TRANSCRIPTIONAL REGULATORY PROTEIN KDPE"/>
    <property type="match status" value="1"/>
</dbReference>
<evidence type="ECO:0000256" key="2">
    <source>
        <dbReference type="PROSITE-ProRule" id="PRU00169"/>
    </source>
</evidence>
<dbReference type="AlphaFoldDB" id="A0A5Q0BRS6"/>
<name>A0A5Q0BRS6_9GAMM</name>
<dbReference type="FunFam" id="1.10.10.10:FF:000210">
    <property type="entry name" value="Winged-helix transcriptional response regulator KdpE"/>
    <property type="match status" value="1"/>
</dbReference>
<gene>
    <name evidence="6" type="ORF">F6R98_18565</name>
</gene>
<evidence type="ECO:0000259" key="4">
    <source>
        <dbReference type="PROSITE" id="PS50110"/>
    </source>
</evidence>
<accession>A0A5Q0BRS6</accession>
<sequence length="238" mass="26467">MNGNTLRILLIEDDPQMRLFLTTTLEDSGWNVLQAATGKQGLSLVRSHGPNIVILDLGLPDTDGVDLAVRLRKLSPVPIIVVSARDRESDITRALDAGADDYLTKPFRNAELIARIKAVARRAARTDAPSLTGVFSVGDLRIDFSRRQVFVAASEIHLTPIEYKLLLLLARHAGLVVTHRQILQDVWGPSHADQSHYVRIYMGHLRHKLETDPARPRYILTEAGVGYRLWAGNDAPVF</sequence>
<dbReference type="SUPFAM" id="SSF52172">
    <property type="entry name" value="CheY-like"/>
    <property type="match status" value="1"/>
</dbReference>
<dbReference type="GO" id="GO:0000156">
    <property type="term" value="F:phosphorelay response regulator activity"/>
    <property type="evidence" value="ECO:0007669"/>
    <property type="project" value="TreeGrafter"/>
</dbReference>
<dbReference type="OrthoDB" id="9802426at2"/>
<dbReference type="Proteomes" id="UP000325755">
    <property type="component" value="Chromosome"/>
</dbReference>
<evidence type="ECO:0000313" key="7">
    <source>
        <dbReference type="Proteomes" id="UP000325755"/>
    </source>
</evidence>
<organism evidence="6 7">
    <name type="scientific">Candidatus Methylospira mobilis</name>
    <dbReference type="NCBI Taxonomy" id="1808979"/>
    <lineage>
        <taxon>Bacteria</taxon>
        <taxon>Pseudomonadati</taxon>
        <taxon>Pseudomonadota</taxon>
        <taxon>Gammaproteobacteria</taxon>
        <taxon>Methylococcales</taxon>
        <taxon>Methylococcaceae</taxon>
        <taxon>Candidatus Methylospira</taxon>
    </lineage>
</organism>
<feature type="domain" description="OmpR/PhoB-type" evidence="5">
    <location>
        <begin position="132"/>
        <end position="231"/>
    </location>
</feature>
<dbReference type="InterPro" id="IPR039420">
    <property type="entry name" value="WalR-like"/>
</dbReference>
<dbReference type="PROSITE" id="PS50110">
    <property type="entry name" value="RESPONSE_REGULATORY"/>
    <property type="match status" value="1"/>
</dbReference>
<evidence type="ECO:0000256" key="3">
    <source>
        <dbReference type="PROSITE-ProRule" id="PRU01091"/>
    </source>
</evidence>
<dbReference type="InterPro" id="IPR011006">
    <property type="entry name" value="CheY-like_superfamily"/>
</dbReference>
<keyword evidence="1 3" id="KW-0238">DNA-binding</keyword>
<dbReference type="KEGG" id="mmob:F6R98_18565"/>
<dbReference type="Pfam" id="PF00486">
    <property type="entry name" value="Trans_reg_C"/>
    <property type="match status" value="1"/>
</dbReference>
<dbReference type="PANTHER" id="PTHR48111">
    <property type="entry name" value="REGULATOR OF RPOS"/>
    <property type="match status" value="1"/>
</dbReference>
<feature type="modified residue" description="4-aspartylphosphate" evidence="2">
    <location>
        <position position="56"/>
    </location>
</feature>
<proteinExistence type="predicted"/>
<dbReference type="Gene3D" id="1.10.10.10">
    <property type="entry name" value="Winged helix-like DNA-binding domain superfamily/Winged helix DNA-binding domain"/>
    <property type="match status" value="1"/>
</dbReference>
<keyword evidence="2" id="KW-0597">Phosphoprotein</keyword>
<dbReference type="GO" id="GO:0000976">
    <property type="term" value="F:transcription cis-regulatory region binding"/>
    <property type="evidence" value="ECO:0007669"/>
    <property type="project" value="TreeGrafter"/>
</dbReference>
<dbReference type="CDD" id="cd17620">
    <property type="entry name" value="REC_OmpR_KdpE-like"/>
    <property type="match status" value="1"/>
</dbReference>
<dbReference type="GO" id="GO:0005829">
    <property type="term" value="C:cytosol"/>
    <property type="evidence" value="ECO:0007669"/>
    <property type="project" value="TreeGrafter"/>
</dbReference>
<keyword evidence="7" id="KW-1185">Reference proteome</keyword>
<dbReference type="GO" id="GO:0006355">
    <property type="term" value="P:regulation of DNA-templated transcription"/>
    <property type="evidence" value="ECO:0007669"/>
    <property type="project" value="InterPro"/>
</dbReference>
<dbReference type="InterPro" id="IPR001789">
    <property type="entry name" value="Sig_transdc_resp-reg_receiver"/>
</dbReference>
<dbReference type="InterPro" id="IPR001867">
    <property type="entry name" value="OmpR/PhoB-type_DNA-bd"/>
</dbReference>